<reference evidence="7 8" key="1">
    <citation type="submission" date="2023-12" db="EMBL/GenBank/DDBJ databases">
        <title>A high-quality genome assembly for Dillenia turbinata (Dilleniales).</title>
        <authorList>
            <person name="Chanderbali A."/>
        </authorList>
    </citation>
    <scope>NUCLEOTIDE SEQUENCE [LARGE SCALE GENOMIC DNA]</scope>
    <source>
        <strain evidence="7">LSX21</strain>
        <tissue evidence="7">Leaf</tissue>
    </source>
</reference>
<organism evidence="7 8">
    <name type="scientific">Dillenia turbinata</name>
    <dbReference type="NCBI Taxonomy" id="194707"/>
    <lineage>
        <taxon>Eukaryota</taxon>
        <taxon>Viridiplantae</taxon>
        <taxon>Streptophyta</taxon>
        <taxon>Embryophyta</taxon>
        <taxon>Tracheophyta</taxon>
        <taxon>Spermatophyta</taxon>
        <taxon>Magnoliopsida</taxon>
        <taxon>eudicotyledons</taxon>
        <taxon>Gunneridae</taxon>
        <taxon>Pentapetalae</taxon>
        <taxon>Dilleniales</taxon>
        <taxon>Dilleniaceae</taxon>
        <taxon>Dillenia</taxon>
    </lineage>
</organism>
<evidence type="ECO:0000256" key="3">
    <source>
        <dbReference type="ARBA" id="ARBA00013229"/>
    </source>
</evidence>
<feature type="domain" description="Pectinesterase catalytic" evidence="6">
    <location>
        <begin position="68"/>
        <end position="215"/>
    </location>
</feature>
<keyword evidence="5" id="KW-0063">Aspartyl esterase</keyword>
<dbReference type="EMBL" id="JBAMMX010000015">
    <property type="protein sequence ID" value="KAK6926247.1"/>
    <property type="molecule type" value="Genomic_DNA"/>
</dbReference>
<dbReference type="GO" id="GO:0042545">
    <property type="term" value="P:cell wall modification"/>
    <property type="evidence" value="ECO:0007669"/>
    <property type="project" value="InterPro"/>
</dbReference>
<evidence type="ECO:0000313" key="8">
    <source>
        <dbReference type="Proteomes" id="UP001370490"/>
    </source>
</evidence>
<dbReference type="Proteomes" id="UP001370490">
    <property type="component" value="Unassembled WGS sequence"/>
</dbReference>
<comment type="caution">
    <text evidence="7">The sequence shown here is derived from an EMBL/GenBank/DDBJ whole genome shotgun (WGS) entry which is preliminary data.</text>
</comment>
<keyword evidence="4" id="KW-0378">Hydrolase</keyword>
<feature type="domain" description="Pectinesterase catalytic" evidence="6">
    <location>
        <begin position="222"/>
        <end position="327"/>
    </location>
</feature>
<dbReference type="EC" id="3.1.1.11" evidence="3"/>
<evidence type="ECO:0000256" key="2">
    <source>
        <dbReference type="ARBA" id="ARBA00008891"/>
    </source>
</evidence>
<dbReference type="Gene3D" id="2.160.20.10">
    <property type="entry name" value="Single-stranded right-handed beta-helix, Pectin lyase-like"/>
    <property type="match status" value="1"/>
</dbReference>
<evidence type="ECO:0000256" key="1">
    <source>
        <dbReference type="ARBA" id="ARBA00005184"/>
    </source>
</evidence>
<dbReference type="PANTHER" id="PTHR31321:SF87">
    <property type="entry name" value="PECTINESTERASE 63-RELATED"/>
    <property type="match status" value="1"/>
</dbReference>
<dbReference type="Pfam" id="PF01095">
    <property type="entry name" value="Pectinesterase"/>
    <property type="match status" value="2"/>
</dbReference>
<name>A0AAN8VEX8_9MAGN</name>
<dbReference type="InterPro" id="IPR000070">
    <property type="entry name" value="Pectinesterase_cat"/>
</dbReference>
<evidence type="ECO:0000313" key="7">
    <source>
        <dbReference type="EMBL" id="KAK6926247.1"/>
    </source>
</evidence>
<sequence>MVLKFTSIIILVTFSFIPVAFCGYTAALPSVRSQLGSWFQINVQHCTARKSKIDPALEAAEASPRIIKVNKKGGGDFMTITEALKSLPAGNNTKRVVIKIAGGVYTEKIKVERTKNFITFYGSPNDMPTLVYGGTALQYGAFDIASLIMEGDYFVASNIIIKNSAPPPDGVRMDAQAVALRVSGDKAAFYNCKLYGYRDTLCDDRGKHFNTQIKVVPSVLGMTVITAQGRKSSSEDNGYVFAHCKVTGTAQRTFLGRPWFEAPVVIFAYTEMSNVLNHLGWSNNNHPEREKTMLFGEYKNTRPGSSPKGLASFVRQLSDAQARTYLSLDYIEVSNWLLPPPKI</sequence>
<proteinExistence type="inferred from homology"/>
<gene>
    <name evidence="7" type="ORF">RJ641_007966</name>
</gene>
<evidence type="ECO:0000256" key="4">
    <source>
        <dbReference type="ARBA" id="ARBA00022801"/>
    </source>
</evidence>
<dbReference type="SUPFAM" id="SSF51126">
    <property type="entry name" value="Pectin lyase-like"/>
    <property type="match status" value="1"/>
</dbReference>
<dbReference type="GO" id="GO:0045490">
    <property type="term" value="P:pectin catabolic process"/>
    <property type="evidence" value="ECO:0007669"/>
    <property type="project" value="TreeGrafter"/>
</dbReference>
<evidence type="ECO:0000256" key="5">
    <source>
        <dbReference type="ARBA" id="ARBA00023085"/>
    </source>
</evidence>
<dbReference type="GO" id="GO:0030599">
    <property type="term" value="F:pectinesterase activity"/>
    <property type="evidence" value="ECO:0007669"/>
    <property type="project" value="UniProtKB-EC"/>
</dbReference>
<comment type="similarity">
    <text evidence="2">Belongs to the pectinesterase family.</text>
</comment>
<dbReference type="InterPro" id="IPR011050">
    <property type="entry name" value="Pectin_lyase_fold/virulence"/>
</dbReference>
<comment type="pathway">
    <text evidence="1">Glycan metabolism; pectin degradation; 2-dehydro-3-deoxy-D-gluconate from pectin: step 1/5.</text>
</comment>
<evidence type="ECO:0000259" key="6">
    <source>
        <dbReference type="Pfam" id="PF01095"/>
    </source>
</evidence>
<protein>
    <recommendedName>
        <fullName evidence="3">pectinesterase</fullName>
        <ecNumber evidence="3">3.1.1.11</ecNumber>
    </recommendedName>
</protein>
<dbReference type="AlphaFoldDB" id="A0AAN8VEX8"/>
<dbReference type="InterPro" id="IPR012334">
    <property type="entry name" value="Pectin_lyas_fold"/>
</dbReference>
<accession>A0AAN8VEX8</accession>
<dbReference type="PANTHER" id="PTHR31321">
    <property type="entry name" value="ACYL-COA THIOESTER HYDROLASE YBHC-RELATED"/>
    <property type="match status" value="1"/>
</dbReference>
<keyword evidence="8" id="KW-1185">Reference proteome</keyword>